<organism evidence="4 5">
    <name type="scientific">Ramazzottius varieornatus</name>
    <name type="common">Water bear</name>
    <name type="synonym">Tardigrade</name>
    <dbReference type="NCBI Taxonomy" id="947166"/>
    <lineage>
        <taxon>Eukaryota</taxon>
        <taxon>Metazoa</taxon>
        <taxon>Ecdysozoa</taxon>
        <taxon>Tardigrada</taxon>
        <taxon>Eutardigrada</taxon>
        <taxon>Parachela</taxon>
        <taxon>Hypsibioidea</taxon>
        <taxon>Ramazzottiidae</taxon>
        <taxon>Ramazzottius</taxon>
    </lineage>
</organism>
<dbReference type="OrthoDB" id="3938623at2759"/>
<evidence type="ECO:0000256" key="2">
    <source>
        <dbReference type="SAM" id="MobiDB-lite"/>
    </source>
</evidence>
<feature type="compositionally biased region" description="Polar residues" evidence="2">
    <location>
        <begin position="471"/>
        <end position="480"/>
    </location>
</feature>
<dbReference type="GO" id="GO:0046332">
    <property type="term" value="F:SMAD binding"/>
    <property type="evidence" value="ECO:0007669"/>
    <property type="project" value="InterPro"/>
</dbReference>
<dbReference type="Pfam" id="PF02437">
    <property type="entry name" value="Ski_Sno_DHD"/>
    <property type="match status" value="1"/>
</dbReference>
<dbReference type="InterPro" id="IPR023216">
    <property type="entry name" value="Tscrpt_reg_SKI_SnoN"/>
</dbReference>
<feature type="region of interest" description="Disordered" evidence="2">
    <location>
        <begin position="459"/>
        <end position="480"/>
    </location>
</feature>
<evidence type="ECO:0000259" key="3">
    <source>
        <dbReference type="SMART" id="SM01046"/>
    </source>
</evidence>
<dbReference type="InterPro" id="IPR037000">
    <property type="entry name" value="Ski_DNA-bd_sf"/>
</dbReference>
<dbReference type="GO" id="GO:0005737">
    <property type="term" value="C:cytoplasm"/>
    <property type="evidence" value="ECO:0007669"/>
    <property type="project" value="TreeGrafter"/>
</dbReference>
<proteinExistence type="inferred from homology"/>
<dbReference type="PANTHER" id="PTHR10005">
    <property type="entry name" value="SKI ONCOGENE-RELATED"/>
    <property type="match status" value="1"/>
</dbReference>
<sequence length="593" mass="66199">MNTSDNQSQNSPTATIQNPHLKKVLKAYQAQAMNNLNGPSSAHSWTDTVSSTSSSAKRSSSVLSVITSTIKTAKKSSHDGQDRPETAFQLPFPIQPAPVLYAADQASAERKEVILEGQTISCFEVGGEKRLVLPQLLNTVWTDRPLEEINQVCDDLHVFIAQCTQQQLECLKNNKILPAGAPSCGLITQTDAERLCGRILQHEEASFPIAHRDKLLQIPVIHREFGKVVGTCFPELYSREESPCIECRECRALLSPRHFVLHSHRSMEERRLCHWGFDSNNWRHYILIQDDLSQEAQRQLLPLLEDFRKKHRNGGNDKQTSQSRRLCKGSLIEEEANRLSALANGKRIKIEEAVYPGHAGFPAMWFIPRDNEKLATGYVASPADMASTFTRAVVSVNNLTVVSSANQSAIPAYLNKGPPMMMNPDKIVLQSPFDKFAHGEKLPPNVALVPAPRSVVSMSSQSSLPARSDGQHMSNPSSSRIVLSSNFNHAAADRQRGADFHEAADMIIETDDESSSESTLSIDEGREKPFLEEQEEELYRVLSQVDSGVKRQVLDVYSVTKQHYIKQLEDSRLENYRLKMKLELGEASRTESS</sequence>
<dbReference type="GO" id="GO:0000978">
    <property type="term" value="F:RNA polymerase II cis-regulatory region sequence-specific DNA binding"/>
    <property type="evidence" value="ECO:0007669"/>
    <property type="project" value="TreeGrafter"/>
</dbReference>
<feature type="compositionally biased region" description="Polar residues" evidence="2">
    <location>
        <begin position="1"/>
        <end position="18"/>
    </location>
</feature>
<reference evidence="4 5" key="1">
    <citation type="journal article" date="2016" name="Nat. Commun.">
        <title>Extremotolerant tardigrade genome and improved radiotolerance of human cultured cells by tardigrade-unique protein.</title>
        <authorList>
            <person name="Hashimoto T."/>
            <person name="Horikawa D.D."/>
            <person name="Saito Y."/>
            <person name="Kuwahara H."/>
            <person name="Kozuka-Hata H."/>
            <person name="Shin-I T."/>
            <person name="Minakuchi Y."/>
            <person name="Ohishi K."/>
            <person name="Motoyama A."/>
            <person name="Aizu T."/>
            <person name="Enomoto A."/>
            <person name="Kondo K."/>
            <person name="Tanaka S."/>
            <person name="Hara Y."/>
            <person name="Koshikawa S."/>
            <person name="Sagara H."/>
            <person name="Miura T."/>
            <person name="Yokobori S."/>
            <person name="Miyagawa K."/>
            <person name="Suzuki Y."/>
            <person name="Kubo T."/>
            <person name="Oyama M."/>
            <person name="Kohara Y."/>
            <person name="Fujiyama A."/>
            <person name="Arakawa K."/>
            <person name="Katayama T."/>
            <person name="Toyoda A."/>
            <person name="Kunieda T."/>
        </authorList>
    </citation>
    <scope>NUCLEOTIDE SEQUENCE [LARGE SCALE GENOMIC DNA]</scope>
    <source>
        <strain evidence="4 5">YOKOZUNA-1</strain>
    </source>
</reference>
<evidence type="ECO:0000256" key="1">
    <source>
        <dbReference type="ARBA" id="ARBA00009513"/>
    </source>
</evidence>
<dbReference type="InterPro" id="IPR010919">
    <property type="entry name" value="SAND-like_dom_sf"/>
</dbReference>
<dbReference type="Proteomes" id="UP000186922">
    <property type="component" value="Unassembled WGS sequence"/>
</dbReference>
<dbReference type="Pfam" id="PF08782">
    <property type="entry name" value="c-SKI_SMAD_bind"/>
    <property type="match status" value="1"/>
</dbReference>
<dbReference type="Gene3D" id="3.10.390.10">
    <property type="entry name" value="SAND domain-like"/>
    <property type="match status" value="1"/>
</dbReference>
<protein>
    <recommendedName>
        <fullName evidence="3">c-SKI SMAD4-binding domain-containing protein</fullName>
    </recommendedName>
</protein>
<dbReference type="GO" id="GO:0030514">
    <property type="term" value="P:negative regulation of BMP signaling pathway"/>
    <property type="evidence" value="ECO:0007669"/>
    <property type="project" value="TreeGrafter"/>
</dbReference>
<dbReference type="SUPFAM" id="SSF63763">
    <property type="entry name" value="SAND domain-like"/>
    <property type="match status" value="1"/>
</dbReference>
<dbReference type="AlphaFoldDB" id="A0A1D1VLY6"/>
<dbReference type="EMBL" id="BDGG01000006">
    <property type="protein sequence ID" value="GAV00768.1"/>
    <property type="molecule type" value="Genomic_DNA"/>
</dbReference>
<comment type="caution">
    <text evidence="4">The sequence shown here is derived from an EMBL/GenBank/DDBJ whole genome shotgun (WGS) entry which is preliminary data.</text>
</comment>
<dbReference type="InterPro" id="IPR003380">
    <property type="entry name" value="SKI/SNO/DAC"/>
</dbReference>
<dbReference type="GO" id="GO:0005634">
    <property type="term" value="C:nucleus"/>
    <property type="evidence" value="ECO:0007669"/>
    <property type="project" value="TreeGrafter"/>
</dbReference>
<dbReference type="Gene3D" id="3.10.260.20">
    <property type="entry name" value="Ski"/>
    <property type="match status" value="1"/>
</dbReference>
<dbReference type="CDD" id="cd21079">
    <property type="entry name" value="DHD_Ski_Sno"/>
    <property type="match status" value="1"/>
</dbReference>
<dbReference type="GO" id="GO:0005667">
    <property type="term" value="C:transcription regulator complex"/>
    <property type="evidence" value="ECO:0007669"/>
    <property type="project" value="TreeGrafter"/>
</dbReference>
<dbReference type="SMART" id="SM01046">
    <property type="entry name" value="c-SKI_SMAD_bind"/>
    <property type="match status" value="1"/>
</dbReference>
<dbReference type="InterPro" id="IPR009061">
    <property type="entry name" value="DNA-bd_dom_put_sf"/>
</dbReference>
<accession>A0A1D1VLY6</accession>
<comment type="similarity">
    <text evidence="1">Belongs to the SKI family.</text>
</comment>
<dbReference type="STRING" id="947166.A0A1D1VLY6"/>
<dbReference type="PANTHER" id="PTHR10005:SF25">
    <property type="entry name" value="SNO ONCOGENE, ISOFORM B"/>
    <property type="match status" value="1"/>
</dbReference>
<feature type="domain" description="c-SKI SMAD4-binding" evidence="3">
    <location>
        <begin position="217"/>
        <end position="312"/>
    </location>
</feature>
<evidence type="ECO:0000313" key="5">
    <source>
        <dbReference type="Proteomes" id="UP000186922"/>
    </source>
</evidence>
<dbReference type="InterPro" id="IPR014890">
    <property type="entry name" value="c-SKI_SMAD4-bd_dom"/>
</dbReference>
<dbReference type="FunFam" id="3.10.260.20:FF:000002">
    <property type="entry name" value="SKI-like oncogene a"/>
    <property type="match status" value="1"/>
</dbReference>
<dbReference type="SUPFAM" id="SSF46955">
    <property type="entry name" value="Putative DNA-binding domain"/>
    <property type="match status" value="1"/>
</dbReference>
<evidence type="ECO:0000313" key="4">
    <source>
        <dbReference type="EMBL" id="GAV00768.1"/>
    </source>
</evidence>
<keyword evidence="5" id="KW-1185">Reference proteome</keyword>
<feature type="region of interest" description="Disordered" evidence="2">
    <location>
        <begin position="1"/>
        <end position="20"/>
    </location>
</feature>
<dbReference type="GO" id="GO:0000981">
    <property type="term" value="F:DNA-binding transcription factor activity, RNA polymerase II-specific"/>
    <property type="evidence" value="ECO:0007669"/>
    <property type="project" value="TreeGrafter"/>
</dbReference>
<name>A0A1D1VLY6_RAMVA</name>
<gene>
    <name evidence="4" type="primary">RvY_11569-1</name>
    <name evidence="4" type="synonym">RvY_11569.1</name>
    <name evidence="4" type="ORF">RvY_11569</name>
</gene>